<organism evidence="1 2">
    <name type="scientific">Okeania hirsuta</name>
    <dbReference type="NCBI Taxonomy" id="1458930"/>
    <lineage>
        <taxon>Bacteria</taxon>
        <taxon>Bacillati</taxon>
        <taxon>Cyanobacteriota</taxon>
        <taxon>Cyanophyceae</taxon>
        <taxon>Oscillatoriophycideae</taxon>
        <taxon>Oscillatoriales</taxon>
        <taxon>Microcoleaceae</taxon>
        <taxon>Okeania</taxon>
    </lineage>
</organism>
<accession>A0A3N6P349</accession>
<dbReference type="RefSeq" id="WP_124155867.1">
    <property type="nucleotide sequence ID" value="NZ_CAWOLW010000499.1"/>
</dbReference>
<dbReference type="AlphaFoldDB" id="A0A3N6P349"/>
<evidence type="ECO:0000313" key="1">
    <source>
        <dbReference type="EMBL" id="RQH16677.1"/>
    </source>
</evidence>
<keyword evidence="2" id="KW-1185">Reference proteome</keyword>
<protein>
    <submittedName>
        <fullName evidence="1">Uncharacterized protein</fullName>
    </submittedName>
</protein>
<sequence>MEKIAEPCICFLGNFETATPTTEALASLEALLAWKSCDSGLDPKGSSLHASSGLNLPTISGHRDGCNTLCPGANLYPMLATQVRENADSILTACTSVTSVNEFDQISELTIYPNPSEGDFHVSWTATQTGEVVMEVLNYQGQLFLQRELDLYLGSQELQLRLPK</sequence>
<reference evidence="1 2" key="1">
    <citation type="journal article" date="2018" name="ACS Chem. Biol.">
        <title>Ketoreductase domain dysfunction expands chemodiversity: malyngamide biosynthesis in the cyanobacterium Okeania hirsuta.</title>
        <authorList>
            <person name="Moss N.A."/>
            <person name="Leao T."/>
            <person name="Rankin M."/>
            <person name="McCullough T.M."/>
            <person name="Qu P."/>
            <person name="Korobeynikov A."/>
            <person name="Smith J.L."/>
            <person name="Gerwick L."/>
            <person name="Gerwick W.H."/>
        </authorList>
    </citation>
    <scope>NUCLEOTIDE SEQUENCE [LARGE SCALE GENOMIC DNA]</scope>
    <source>
        <strain evidence="1 2">PAB10Feb10-1</strain>
    </source>
</reference>
<proteinExistence type="predicted"/>
<dbReference type="OrthoDB" id="2812205at2"/>
<name>A0A3N6P349_9CYAN</name>
<dbReference type="EMBL" id="RCBY01000548">
    <property type="protein sequence ID" value="RQH16677.1"/>
    <property type="molecule type" value="Genomic_DNA"/>
</dbReference>
<comment type="caution">
    <text evidence="1">The sequence shown here is derived from an EMBL/GenBank/DDBJ whole genome shotgun (WGS) entry which is preliminary data.</text>
</comment>
<dbReference type="GO" id="GO:0009253">
    <property type="term" value="P:peptidoglycan catabolic process"/>
    <property type="evidence" value="ECO:0007669"/>
    <property type="project" value="InterPro"/>
</dbReference>
<dbReference type="Proteomes" id="UP000269154">
    <property type="component" value="Unassembled WGS sequence"/>
</dbReference>
<gene>
    <name evidence="1" type="ORF">D5R40_33850</name>
</gene>
<evidence type="ECO:0000313" key="2">
    <source>
        <dbReference type="Proteomes" id="UP000269154"/>
    </source>
</evidence>
<dbReference type="SUPFAM" id="SSF55846">
    <property type="entry name" value="N-acetylmuramoyl-L-alanine amidase-like"/>
    <property type="match status" value="1"/>
</dbReference>
<dbReference type="InterPro" id="IPR036505">
    <property type="entry name" value="Amidase/PGRP_sf"/>
</dbReference>
<dbReference type="Gene3D" id="3.40.80.10">
    <property type="entry name" value="Peptidoglycan recognition protein-like"/>
    <property type="match status" value="1"/>
</dbReference>
<dbReference type="GO" id="GO:0008745">
    <property type="term" value="F:N-acetylmuramoyl-L-alanine amidase activity"/>
    <property type="evidence" value="ECO:0007669"/>
    <property type="project" value="InterPro"/>
</dbReference>